<dbReference type="Proteomes" id="UP000035088">
    <property type="component" value="Unassembled WGS sequence"/>
</dbReference>
<comment type="caution">
    <text evidence="1">The sequence shown here is derived from an EMBL/GenBank/DDBJ whole genome shotgun (WGS) entry which is preliminary data.</text>
</comment>
<name>G7GYT8_9ACTN</name>
<keyword evidence="2" id="KW-1185">Reference proteome</keyword>
<feature type="non-terminal residue" evidence="1">
    <location>
        <position position="1"/>
    </location>
</feature>
<dbReference type="AlphaFoldDB" id="G7GYT8"/>
<sequence>AIVAVIATLVVAGGAFAVWTLWSSGRDGPAPTSAPVTVTETASATTTTGTPPPDSVPCDSTVGVGSTMTTCPFAAAVRDAYLAAGAKGEARTVRAFSPATGRSYSMSCVPEQGIVVCRGGDNAVVHIY</sequence>
<accession>G7GYT8</accession>
<protein>
    <submittedName>
        <fullName evidence="1">Uncharacterized protein</fullName>
    </submittedName>
</protein>
<dbReference type="EMBL" id="BAEE01000021">
    <property type="protein sequence ID" value="GAB08763.1"/>
    <property type="molecule type" value="Genomic_DNA"/>
</dbReference>
<evidence type="ECO:0000313" key="1">
    <source>
        <dbReference type="EMBL" id="GAB08763.1"/>
    </source>
</evidence>
<evidence type="ECO:0000313" key="2">
    <source>
        <dbReference type="Proteomes" id="UP000035088"/>
    </source>
</evidence>
<dbReference type="STRING" id="1073574.GOARA_021_00010"/>
<gene>
    <name evidence="1" type="ORF">GOARA_021_00010</name>
</gene>
<organism evidence="1 2">
    <name type="scientific">Gordonia araii NBRC 100433</name>
    <dbReference type="NCBI Taxonomy" id="1073574"/>
    <lineage>
        <taxon>Bacteria</taxon>
        <taxon>Bacillati</taxon>
        <taxon>Actinomycetota</taxon>
        <taxon>Actinomycetes</taxon>
        <taxon>Mycobacteriales</taxon>
        <taxon>Gordoniaceae</taxon>
        <taxon>Gordonia</taxon>
    </lineage>
</organism>
<proteinExistence type="predicted"/>
<reference evidence="1 2" key="1">
    <citation type="submission" date="2011-11" db="EMBL/GenBank/DDBJ databases">
        <title>Whole genome shotgun sequence of Gordonia araii NBRC 100433.</title>
        <authorList>
            <person name="Yoshida Y."/>
            <person name="Hosoyama A."/>
            <person name="Tsuchikane K."/>
            <person name="Katsumata H."/>
            <person name="Yamazaki S."/>
            <person name="Fujita N."/>
        </authorList>
    </citation>
    <scope>NUCLEOTIDE SEQUENCE [LARGE SCALE GENOMIC DNA]</scope>
    <source>
        <strain evidence="1 2">NBRC 100433</strain>
    </source>
</reference>